<comment type="caution">
    <text evidence="4">The sequence shown here is derived from an EMBL/GenBank/DDBJ whole genome shotgun (WGS) entry which is preliminary data.</text>
</comment>
<protein>
    <recommendedName>
        <fullName evidence="3">Core-binding (CB) domain-containing protein</fullName>
    </recommendedName>
</protein>
<reference evidence="4 5" key="1">
    <citation type="submission" date="2020-04" db="EMBL/GenBank/DDBJ databases">
        <authorList>
            <person name="Liu S."/>
        </authorList>
    </citation>
    <scope>NUCLEOTIDE SEQUENCE [LARGE SCALE GENOMIC DNA]</scope>
    <source>
        <strain evidence="4 5">CGMCC 1.15091</strain>
    </source>
</reference>
<evidence type="ECO:0000313" key="4">
    <source>
        <dbReference type="EMBL" id="NKX49370.1"/>
    </source>
</evidence>
<gene>
    <name evidence="4" type="ORF">HER39_01990</name>
</gene>
<evidence type="ECO:0000256" key="1">
    <source>
        <dbReference type="ARBA" id="ARBA00023125"/>
    </source>
</evidence>
<evidence type="ECO:0000313" key="5">
    <source>
        <dbReference type="Proteomes" id="UP000523795"/>
    </source>
</evidence>
<feature type="domain" description="Core-binding (CB)" evidence="3">
    <location>
        <begin position="67"/>
        <end position="139"/>
    </location>
</feature>
<dbReference type="Gene3D" id="1.10.150.130">
    <property type="match status" value="1"/>
</dbReference>
<dbReference type="InterPro" id="IPR011010">
    <property type="entry name" value="DNA_brk_join_enz"/>
</dbReference>
<feature type="non-terminal residue" evidence="4">
    <location>
        <position position="139"/>
    </location>
</feature>
<dbReference type="Proteomes" id="UP000523795">
    <property type="component" value="Unassembled WGS sequence"/>
</dbReference>
<organism evidence="4 5">
    <name type="scientific">Arthrobacter deserti</name>
    <dbReference type="NCBI Taxonomy" id="1742687"/>
    <lineage>
        <taxon>Bacteria</taxon>
        <taxon>Bacillati</taxon>
        <taxon>Actinomycetota</taxon>
        <taxon>Actinomycetes</taxon>
        <taxon>Micrococcales</taxon>
        <taxon>Micrococcaceae</taxon>
        <taxon>Arthrobacter</taxon>
    </lineage>
</organism>
<evidence type="ECO:0000259" key="3">
    <source>
        <dbReference type="PROSITE" id="PS51900"/>
    </source>
</evidence>
<sequence length="139" mass="15772">MAYIEPRKRKNGTTKYYVHWKEPLTGAAMHEKCDSLDDSKFLLTVLKAHDDLEKAHAAVVNFYGEKYTVSKMVREHIAILTSAAGYTVRRYEGYVKNHLDGALGERAAADVEYRDIMGWVRTMKDKGLKPKTVANVHGL</sequence>
<name>A0ABX1JMP7_9MICC</name>
<accession>A0ABX1JMP7</accession>
<dbReference type="EMBL" id="JAAZSR010000013">
    <property type="protein sequence ID" value="NKX49370.1"/>
    <property type="molecule type" value="Genomic_DNA"/>
</dbReference>
<proteinExistence type="predicted"/>
<keyword evidence="5" id="KW-1185">Reference proteome</keyword>
<keyword evidence="1 2" id="KW-0238">DNA-binding</keyword>
<dbReference type="SUPFAM" id="SSF56349">
    <property type="entry name" value="DNA breaking-rejoining enzymes"/>
    <property type="match status" value="1"/>
</dbReference>
<dbReference type="PROSITE" id="PS51900">
    <property type="entry name" value="CB"/>
    <property type="match status" value="1"/>
</dbReference>
<dbReference type="InterPro" id="IPR044068">
    <property type="entry name" value="CB"/>
</dbReference>
<evidence type="ECO:0000256" key="2">
    <source>
        <dbReference type="PROSITE-ProRule" id="PRU01248"/>
    </source>
</evidence>
<dbReference type="InterPro" id="IPR010998">
    <property type="entry name" value="Integrase_recombinase_N"/>
</dbReference>